<organism evidence="2 3">
    <name type="scientific">Chitinophaga polysaccharea</name>
    <dbReference type="NCBI Taxonomy" id="1293035"/>
    <lineage>
        <taxon>Bacteria</taxon>
        <taxon>Pseudomonadati</taxon>
        <taxon>Bacteroidota</taxon>
        <taxon>Chitinophagia</taxon>
        <taxon>Chitinophagales</taxon>
        <taxon>Chitinophagaceae</taxon>
        <taxon>Chitinophaga</taxon>
    </lineage>
</organism>
<dbReference type="RefSeq" id="WP_246121057.1">
    <property type="nucleotide sequence ID" value="NZ_VIWO01000001.1"/>
</dbReference>
<evidence type="ECO:0000259" key="1">
    <source>
        <dbReference type="SMART" id="SM00849"/>
    </source>
</evidence>
<gene>
    <name evidence="2" type="ORF">FHW36_101767</name>
</gene>
<feature type="domain" description="Metallo-beta-lactamase" evidence="1">
    <location>
        <begin position="110"/>
        <end position="277"/>
    </location>
</feature>
<evidence type="ECO:0000313" key="2">
    <source>
        <dbReference type="EMBL" id="TWF44845.1"/>
    </source>
</evidence>
<accession>A0A561Q3A4</accession>
<name>A0A561Q3A4_9BACT</name>
<reference evidence="2 3" key="1">
    <citation type="submission" date="2019-06" db="EMBL/GenBank/DDBJ databases">
        <title>Sorghum-associated microbial communities from plants grown in Nebraska, USA.</title>
        <authorList>
            <person name="Schachtman D."/>
        </authorList>
    </citation>
    <scope>NUCLEOTIDE SEQUENCE [LARGE SCALE GENOMIC DNA]</scope>
    <source>
        <strain evidence="2 3">1209</strain>
    </source>
</reference>
<dbReference type="InterPro" id="IPR036866">
    <property type="entry name" value="RibonucZ/Hydroxyglut_hydro"/>
</dbReference>
<dbReference type="PANTHER" id="PTHR36839:SF1">
    <property type="entry name" value="METALLO-BETA-LACTAMASE FAMILY PROTEIN (AFU_ORTHOLOGUE AFUA_5G12770)"/>
    <property type="match status" value="1"/>
</dbReference>
<dbReference type="EMBL" id="VIWO01000001">
    <property type="protein sequence ID" value="TWF44845.1"/>
    <property type="molecule type" value="Genomic_DNA"/>
</dbReference>
<dbReference type="SMART" id="SM00849">
    <property type="entry name" value="Lactamase_B"/>
    <property type="match status" value="1"/>
</dbReference>
<dbReference type="AlphaFoldDB" id="A0A561Q3A4"/>
<dbReference type="SUPFAM" id="SSF56281">
    <property type="entry name" value="Metallo-hydrolase/oxidoreductase"/>
    <property type="match status" value="1"/>
</dbReference>
<dbReference type="PANTHER" id="PTHR36839">
    <property type="entry name" value="METALLO-BETA-LACTAMASE FAMILY PROTEIN (AFU_ORTHOLOGUE AFUA_5G12770)"/>
    <property type="match status" value="1"/>
</dbReference>
<dbReference type="InterPro" id="IPR001279">
    <property type="entry name" value="Metallo-B-lactamas"/>
</dbReference>
<evidence type="ECO:0000313" key="3">
    <source>
        <dbReference type="Proteomes" id="UP000320811"/>
    </source>
</evidence>
<keyword evidence="3" id="KW-1185">Reference proteome</keyword>
<dbReference type="Gene3D" id="3.60.15.10">
    <property type="entry name" value="Ribonuclease Z/Hydroxyacylglutathione hydrolase-like"/>
    <property type="match status" value="1"/>
</dbReference>
<dbReference type="Proteomes" id="UP000320811">
    <property type="component" value="Unassembled WGS sequence"/>
</dbReference>
<dbReference type="SUPFAM" id="SSF57802">
    <property type="entry name" value="Rubredoxin-like"/>
    <property type="match status" value="1"/>
</dbReference>
<protein>
    <recommendedName>
        <fullName evidence="1">Metallo-beta-lactamase domain-containing protein</fullName>
    </recommendedName>
</protein>
<sequence>MSTDNTRRNWIKQSALAVMGIPALFKNSYILPAKVNDMIHYLCSTCGVQYEASKEVPAHCPICEDERQYVNPGGQSWTTLEQVQKTHKNIIELVAPNLYAIYTTPDFAIGQRAHLLVTPEGNILWDCIANLDASTIDIIQRLGGIRAMAISHPHYFSTIVEWSHAFGNIPVYVHALDAEWLQRRDEVIKLWSGPELVLWAGMKLVLCGGHFAGGNVLYAPAGKGLLLVGDIIQVSSDRKTVSVMYSYPNNIPLSAREINTLHAAVKPLAYDAMYGAFGRYIKTDAARAVDFSLERYLQHIR</sequence>
<comment type="caution">
    <text evidence="2">The sequence shown here is derived from an EMBL/GenBank/DDBJ whole genome shotgun (WGS) entry which is preliminary data.</text>
</comment>
<proteinExistence type="predicted"/>